<name>A0A1E5L3S2_9FIRM</name>
<feature type="domain" description="Peptidoglycan binding-like" evidence="9">
    <location>
        <begin position="39"/>
        <end position="95"/>
    </location>
</feature>
<dbReference type="OrthoDB" id="9785345at2"/>
<keyword evidence="5" id="KW-0378">Hydrolase</keyword>
<dbReference type="GO" id="GO:0009847">
    <property type="term" value="P:spore germination"/>
    <property type="evidence" value="ECO:0007669"/>
    <property type="project" value="UniProtKB-UniRule"/>
</dbReference>
<comment type="similarity">
    <text evidence="1">Belongs to the SleB family.</text>
</comment>
<comment type="caution">
    <text evidence="11">The sequence shown here is derived from an EMBL/GenBank/DDBJ whole genome shotgun (WGS) entry which is preliminary data.</text>
</comment>
<keyword evidence="7" id="KW-0961">Cell wall biogenesis/degradation</keyword>
<gene>
    <name evidence="11" type="ORF">BHU72_07885</name>
</gene>
<dbReference type="FunFam" id="6.20.240.60:FF:000001">
    <property type="entry name" value="Spore cortex-lytic enzyme"/>
    <property type="match status" value="1"/>
</dbReference>
<accession>A0A1E5L3S2</accession>
<evidence type="ECO:0000256" key="8">
    <source>
        <dbReference type="NCBIfam" id="TIGR02869"/>
    </source>
</evidence>
<dbReference type="SUPFAM" id="SSF47090">
    <property type="entry name" value="PGBD-like"/>
    <property type="match status" value="1"/>
</dbReference>
<dbReference type="InterPro" id="IPR036366">
    <property type="entry name" value="PGBDSf"/>
</dbReference>
<evidence type="ECO:0000313" key="11">
    <source>
        <dbReference type="EMBL" id="OEH84744.1"/>
    </source>
</evidence>
<keyword evidence="6" id="KW-0749">Sporulation</keyword>
<keyword evidence="12" id="KW-1185">Reference proteome</keyword>
<keyword evidence="3" id="KW-0309">Germination</keyword>
<organism evidence="11 12">
    <name type="scientific">Desulfuribacillus stibiiarsenatis</name>
    <dbReference type="NCBI Taxonomy" id="1390249"/>
    <lineage>
        <taxon>Bacteria</taxon>
        <taxon>Bacillati</taxon>
        <taxon>Bacillota</taxon>
        <taxon>Desulfuribacillia</taxon>
        <taxon>Desulfuribacillales</taxon>
        <taxon>Desulfuribacillaceae</taxon>
        <taxon>Desulfuribacillus</taxon>
    </lineage>
</organism>
<protein>
    <recommendedName>
        <fullName evidence="2 8">Spore cortex-lytic enzyme</fullName>
    </recommendedName>
</protein>
<evidence type="ECO:0000256" key="1">
    <source>
        <dbReference type="ARBA" id="ARBA00007010"/>
    </source>
</evidence>
<dbReference type="Gene3D" id="1.10.10.2520">
    <property type="entry name" value="Cell wall hydrolase SleB, domain 1"/>
    <property type="match status" value="1"/>
</dbReference>
<dbReference type="GO" id="GO:0016787">
    <property type="term" value="F:hydrolase activity"/>
    <property type="evidence" value="ECO:0007669"/>
    <property type="project" value="UniProtKB-KW"/>
</dbReference>
<evidence type="ECO:0000259" key="10">
    <source>
        <dbReference type="Pfam" id="PF07486"/>
    </source>
</evidence>
<evidence type="ECO:0000256" key="7">
    <source>
        <dbReference type="ARBA" id="ARBA00023316"/>
    </source>
</evidence>
<feature type="domain" description="Cell wall hydrolase SleB" evidence="10">
    <location>
        <begin position="129"/>
        <end position="228"/>
    </location>
</feature>
<dbReference type="GO" id="GO:0071555">
    <property type="term" value="P:cell wall organization"/>
    <property type="evidence" value="ECO:0007669"/>
    <property type="project" value="UniProtKB-KW"/>
</dbReference>
<dbReference type="InterPro" id="IPR014224">
    <property type="entry name" value="Spore_cortex_SleB"/>
</dbReference>
<dbReference type="STRING" id="1390249.BHU72_07885"/>
<evidence type="ECO:0000256" key="5">
    <source>
        <dbReference type="ARBA" id="ARBA00022801"/>
    </source>
</evidence>
<dbReference type="Pfam" id="PF07486">
    <property type="entry name" value="Hydrolase_2"/>
    <property type="match status" value="1"/>
</dbReference>
<sequence>MSRKKVISLLVFVFLINIVLLSLFDIQSAQANTIRYGARGNDVIELQQRLNQLGYYKMNVDGIFGWGTHSAVRRFQSDYGLTVDGIVGPRTWNALRSNTAQTPARATAGGFSAQDINLLVHLVNGEARGEPYIGQVAIIAVVMNRVRSPIFPNTVSGVIFEPRAFTAVDDGQIWLTPQSPQLRQAVLDAINGWDPSGGALYYFNPITATSKWIWSRPQIKQIGRHIFCR</sequence>
<evidence type="ECO:0000313" key="12">
    <source>
        <dbReference type="Proteomes" id="UP000095255"/>
    </source>
</evidence>
<dbReference type="Gene3D" id="6.20.240.60">
    <property type="match status" value="1"/>
</dbReference>
<evidence type="ECO:0000256" key="3">
    <source>
        <dbReference type="ARBA" id="ARBA00022544"/>
    </source>
</evidence>
<dbReference type="Gene3D" id="1.10.101.10">
    <property type="entry name" value="PGBD-like superfamily/PGBD"/>
    <property type="match status" value="1"/>
</dbReference>
<dbReference type="InterPro" id="IPR011105">
    <property type="entry name" value="Cell_wall_hydrolase_SleB"/>
</dbReference>
<evidence type="ECO:0000256" key="4">
    <source>
        <dbReference type="ARBA" id="ARBA00022729"/>
    </source>
</evidence>
<dbReference type="NCBIfam" id="TIGR02869">
    <property type="entry name" value="spore_SleB"/>
    <property type="match status" value="1"/>
</dbReference>
<evidence type="ECO:0000256" key="2">
    <source>
        <dbReference type="ARBA" id="ARBA00018364"/>
    </source>
</evidence>
<dbReference type="InterPro" id="IPR036365">
    <property type="entry name" value="PGBD-like_sf"/>
</dbReference>
<dbReference type="GO" id="GO:0030435">
    <property type="term" value="P:sporulation resulting in formation of a cellular spore"/>
    <property type="evidence" value="ECO:0007669"/>
    <property type="project" value="UniProtKB-KW"/>
</dbReference>
<dbReference type="AlphaFoldDB" id="A0A1E5L3S2"/>
<evidence type="ECO:0000259" key="9">
    <source>
        <dbReference type="Pfam" id="PF01471"/>
    </source>
</evidence>
<dbReference type="EMBL" id="MJAT01000036">
    <property type="protein sequence ID" value="OEH84744.1"/>
    <property type="molecule type" value="Genomic_DNA"/>
</dbReference>
<dbReference type="Pfam" id="PF01471">
    <property type="entry name" value="PG_binding_1"/>
    <property type="match status" value="1"/>
</dbReference>
<dbReference type="InterPro" id="IPR042047">
    <property type="entry name" value="SleB_dom1"/>
</dbReference>
<evidence type="ECO:0000256" key="6">
    <source>
        <dbReference type="ARBA" id="ARBA00022969"/>
    </source>
</evidence>
<proteinExistence type="inferred from homology"/>
<dbReference type="InterPro" id="IPR002477">
    <property type="entry name" value="Peptidoglycan-bd-like"/>
</dbReference>
<keyword evidence="4" id="KW-0732">Signal</keyword>
<dbReference type="Proteomes" id="UP000095255">
    <property type="component" value="Unassembled WGS sequence"/>
</dbReference>
<reference evidence="11 12" key="1">
    <citation type="submission" date="2016-09" db="EMBL/GenBank/DDBJ databases">
        <title>Desulfuribacillus arsenicus sp. nov., an obligately anaerobic, dissimilatory arsenic- and antimonate-reducing bacterium isolated from anoxic sediments.</title>
        <authorList>
            <person name="Abin C.A."/>
            <person name="Hollibaugh J.T."/>
        </authorList>
    </citation>
    <scope>NUCLEOTIDE SEQUENCE [LARGE SCALE GENOMIC DNA]</scope>
    <source>
        <strain evidence="11 12">MLFW-2</strain>
    </source>
</reference>
<dbReference type="RefSeq" id="WP_069702843.1">
    <property type="nucleotide sequence ID" value="NZ_MJAT01000036.1"/>
</dbReference>